<evidence type="ECO:0000313" key="2">
    <source>
        <dbReference type="EnsemblPlants" id="AES60826"/>
    </source>
</evidence>
<keyword evidence="3" id="KW-1185">Reference proteome</keyword>
<name>G7ICR8_MEDTR</name>
<dbReference type="AlphaFoldDB" id="G7ICR8"/>
<dbReference type="EMBL" id="CM001217">
    <property type="protein sequence ID" value="AES60826.1"/>
    <property type="molecule type" value="Genomic_DNA"/>
</dbReference>
<accession>G7ICR8</accession>
<sequence>MGKGTKVVAHEGTGPGTGIFYKRGYGDGYYSTLPVGYPLPSLLCRLLEKRNEPQWTPANLCSDVTG</sequence>
<gene>
    <name evidence="1" type="ordered locus">MTR_1g071320</name>
</gene>
<protein>
    <submittedName>
        <fullName evidence="1 2">Uncharacterized protein</fullName>
    </submittedName>
</protein>
<dbReference type="Proteomes" id="UP000002051">
    <property type="component" value="Unassembled WGS sequence"/>
</dbReference>
<dbReference type="HOGENOM" id="CLU_3035440_0_0_1"/>
<organism evidence="1 3">
    <name type="scientific">Medicago truncatula</name>
    <name type="common">Barrel medic</name>
    <name type="synonym">Medicago tribuloides</name>
    <dbReference type="NCBI Taxonomy" id="3880"/>
    <lineage>
        <taxon>Eukaryota</taxon>
        <taxon>Viridiplantae</taxon>
        <taxon>Streptophyta</taxon>
        <taxon>Embryophyta</taxon>
        <taxon>Tracheophyta</taxon>
        <taxon>Spermatophyta</taxon>
        <taxon>Magnoliopsida</taxon>
        <taxon>eudicotyledons</taxon>
        <taxon>Gunneridae</taxon>
        <taxon>Pentapetalae</taxon>
        <taxon>rosids</taxon>
        <taxon>fabids</taxon>
        <taxon>Fabales</taxon>
        <taxon>Fabaceae</taxon>
        <taxon>Papilionoideae</taxon>
        <taxon>50 kb inversion clade</taxon>
        <taxon>NPAAA clade</taxon>
        <taxon>Hologalegina</taxon>
        <taxon>IRL clade</taxon>
        <taxon>Trifolieae</taxon>
        <taxon>Medicago</taxon>
    </lineage>
</organism>
<dbReference type="EnsemblPlants" id="AES60826">
    <property type="protein sequence ID" value="AES60826"/>
    <property type="gene ID" value="MTR_1g071320"/>
</dbReference>
<reference evidence="1 3" key="1">
    <citation type="journal article" date="2011" name="Nature">
        <title>The Medicago genome provides insight into the evolution of rhizobial symbioses.</title>
        <authorList>
            <person name="Young N.D."/>
            <person name="Debelle F."/>
            <person name="Oldroyd G.E."/>
            <person name="Geurts R."/>
            <person name="Cannon S.B."/>
            <person name="Udvardi M.K."/>
            <person name="Benedito V.A."/>
            <person name="Mayer K.F."/>
            <person name="Gouzy J."/>
            <person name="Schoof H."/>
            <person name="Van de Peer Y."/>
            <person name="Proost S."/>
            <person name="Cook D.R."/>
            <person name="Meyers B.C."/>
            <person name="Spannagl M."/>
            <person name="Cheung F."/>
            <person name="De Mita S."/>
            <person name="Krishnakumar V."/>
            <person name="Gundlach H."/>
            <person name="Zhou S."/>
            <person name="Mudge J."/>
            <person name="Bharti A.K."/>
            <person name="Murray J.D."/>
            <person name="Naoumkina M.A."/>
            <person name="Rosen B."/>
            <person name="Silverstein K.A."/>
            <person name="Tang H."/>
            <person name="Rombauts S."/>
            <person name="Zhao P.X."/>
            <person name="Zhou P."/>
            <person name="Barbe V."/>
            <person name="Bardou P."/>
            <person name="Bechner M."/>
            <person name="Bellec A."/>
            <person name="Berger A."/>
            <person name="Berges H."/>
            <person name="Bidwell S."/>
            <person name="Bisseling T."/>
            <person name="Choisne N."/>
            <person name="Couloux A."/>
            <person name="Denny R."/>
            <person name="Deshpande S."/>
            <person name="Dai X."/>
            <person name="Doyle J.J."/>
            <person name="Dudez A.M."/>
            <person name="Farmer A.D."/>
            <person name="Fouteau S."/>
            <person name="Franken C."/>
            <person name="Gibelin C."/>
            <person name="Gish J."/>
            <person name="Goldstein S."/>
            <person name="Gonzalez A.J."/>
            <person name="Green P.J."/>
            <person name="Hallab A."/>
            <person name="Hartog M."/>
            <person name="Hua A."/>
            <person name="Humphray S.J."/>
            <person name="Jeong D.H."/>
            <person name="Jing Y."/>
            <person name="Jocker A."/>
            <person name="Kenton S.M."/>
            <person name="Kim D.J."/>
            <person name="Klee K."/>
            <person name="Lai H."/>
            <person name="Lang C."/>
            <person name="Lin S."/>
            <person name="Macmil S.L."/>
            <person name="Magdelenat G."/>
            <person name="Matthews L."/>
            <person name="McCorrison J."/>
            <person name="Monaghan E.L."/>
            <person name="Mun J.H."/>
            <person name="Najar F.Z."/>
            <person name="Nicholson C."/>
            <person name="Noirot C."/>
            <person name="O'Bleness M."/>
            <person name="Paule C.R."/>
            <person name="Poulain J."/>
            <person name="Prion F."/>
            <person name="Qin B."/>
            <person name="Qu C."/>
            <person name="Retzel E.F."/>
            <person name="Riddle C."/>
            <person name="Sallet E."/>
            <person name="Samain S."/>
            <person name="Samson N."/>
            <person name="Sanders I."/>
            <person name="Saurat O."/>
            <person name="Scarpelli C."/>
            <person name="Schiex T."/>
            <person name="Segurens B."/>
            <person name="Severin A.J."/>
            <person name="Sherrier D.J."/>
            <person name="Shi R."/>
            <person name="Sims S."/>
            <person name="Singer S.R."/>
            <person name="Sinharoy S."/>
            <person name="Sterck L."/>
            <person name="Viollet A."/>
            <person name="Wang B.B."/>
            <person name="Wang K."/>
            <person name="Wang M."/>
            <person name="Wang X."/>
            <person name="Warfsmann J."/>
            <person name="Weissenbach J."/>
            <person name="White D.D."/>
            <person name="White J.D."/>
            <person name="Wiley G.B."/>
            <person name="Wincker P."/>
            <person name="Xing Y."/>
            <person name="Yang L."/>
            <person name="Yao Z."/>
            <person name="Ying F."/>
            <person name="Zhai J."/>
            <person name="Zhou L."/>
            <person name="Zuber A."/>
            <person name="Denarie J."/>
            <person name="Dixon R.A."/>
            <person name="May G.D."/>
            <person name="Schwartz D.C."/>
            <person name="Rogers J."/>
            <person name="Quetier F."/>
            <person name="Town C.D."/>
            <person name="Roe B.A."/>
        </authorList>
    </citation>
    <scope>NUCLEOTIDE SEQUENCE [LARGE SCALE GENOMIC DNA]</scope>
    <source>
        <strain evidence="1">A17</strain>
        <strain evidence="2 3">cv. Jemalong A17</strain>
    </source>
</reference>
<reference evidence="1 3" key="2">
    <citation type="journal article" date="2014" name="BMC Genomics">
        <title>An improved genome release (version Mt4.0) for the model legume Medicago truncatula.</title>
        <authorList>
            <person name="Tang H."/>
            <person name="Krishnakumar V."/>
            <person name="Bidwell S."/>
            <person name="Rosen B."/>
            <person name="Chan A."/>
            <person name="Zhou S."/>
            <person name="Gentzbittel L."/>
            <person name="Childs K.L."/>
            <person name="Yandell M."/>
            <person name="Gundlach H."/>
            <person name="Mayer K.F."/>
            <person name="Schwartz D.C."/>
            <person name="Town C.D."/>
        </authorList>
    </citation>
    <scope>GENOME REANNOTATION</scope>
    <source>
        <strain evidence="2 3">cv. Jemalong A17</strain>
    </source>
</reference>
<proteinExistence type="predicted"/>
<reference evidence="2" key="3">
    <citation type="submission" date="2015-04" db="UniProtKB">
        <authorList>
            <consortium name="EnsemblPlants"/>
        </authorList>
    </citation>
    <scope>IDENTIFICATION</scope>
    <source>
        <strain evidence="2">cv. Jemalong A17</strain>
    </source>
</reference>
<dbReference type="PaxDb" id="3880-AES60826"/>
<evidence type="ECO:0000313" key="1">
    <source>
        <dbReference type="EMBL" id="AES60826.1"/>
    </source>
</evidence>
<evidence type="ECO:0000313" key="3">
    <source>
        <dbReference type="Proteomes" id="UP000002051"/>
    </source>
</evidence>